<gene>
    <name evidence="1" type="ORF">HPB47_006101</name>
</gene>
<reference evidence="1 2" key="1">
    <citation type="journal article" date="2020" name="Cell">
        <title>Large-Scale Comparative Analyses of Tick Genomes Elucidate Their Genetic Diversity and Vector Capacities.</title>
        <authorList>
            <consortium name="Tick Genome and Microbiome Consortium (TIGMIC)"/>
            <person name="Jia N."/>
            <person name="Wang J."/>
            <person name="Shi W."/>
            <person name="Du L."/>
            <person name="Sun Y."/>
            <person name="Zhan W."/>
            <person name="Jiang J.F."/>
            <person name="Wang Q."/>
            <person name="Zhang B."/>
            <person name="Ji P."/>
            <person name="Bell-Sakyi L."/>
            <person name="Cui X.M."/>
            <person name="Yuan T.T."/>
            <person name="Jiang B.G."/>
            <person name="Yang W.F."/>
            <person name="Lam T.T."/>
            <person name="Chang Q.C."/>
            <person name="Ding S.J."/>
            <person name="Wang X.J."/>
            <person name="Zhu J.G."/>
            <person name="Ruan X.D."/>
            <person name="Zhao L."/>
            <person name="Wei J.T."/>
            <person name="Ye R.Z."/>
            <person name="Que T.C."/>
            <person name="Du C.H."/>
            <person name="Zhou Y.H."/>
            <person name="Cheng J.X."/>
            <person name="Dai P.F."/>
            <person name="Guo W.B."/>
            <person name="Han X.H."/>
            <person name="Huang E.J."/>
            <person name="Li L.F."/>
            <person name="Wei W."/>
            <person name="Gao Y.C."/>
            <person name="Liu J.Z."/>
            <person name="Shao H.Z."/>
            <person name="Wang X."/>
            <person name="Wang C.C."/>
            <person name="Yang T.C."/>
            <person name="Huo Q.B."/>
            <person name="Li W."/>
            <person name="Chen H.Y."/>
            <person name="Chen S.E."/>
            <person name="Zhou L.G."/>
            <person name="Ni X.B."/>
            <person name="Tian J.H."/>
            <person name="Sheng Y."/>
            <person name="Liu T."/>
            <person name="Pan Y.S."/>
            <person name="Xia L.Y."/>
            <person name="Li J."/>
            <person name="Zhao F."/>
            <person name="Cao W.C."/>
        </authorList>
    </citation>
    <scope>NUCLEOTIDE SEQUENCE [LARGE SCALE GENOMIC DNA]</scope>
    <source>
        <strain evidence="1">Iper-2018</strain>
    </source>
</reference>
<evidence type="ECO:0000313" key="2">
    <source>
        <dbReference type="Proteomes" id="UP000805193"/>
    </source>
</evidence>
<accession>A0AC60PB38</accession>
<evidence type="ECO:0000313" key="1">
    <source>
        <dbReference type="EMBL" id="KAG0416828.1"/>
    </source>
</evidence>
<dbReference type="Proteomes" id="UP000805193">
    <property type="component" value="Unassembled WGS sequence"/>
</dbReference>
<proteinExistence type="predicted"/>
<name>A0AC60PB38_IXOPE</name>
<protein>
    <submittedName>
        <fullName evidence="1">Uncharacterized protein</fullName>
    </submittedName>
</protein>
<comment type="caution">
    <text evidence="1">The sequence shown here is derived from an EMBL/GenBank/DDBJ whole genome shotgun (WGS) entry which is preliminary data.</text>
</comment>
<sequence length="257" mass="27879">MSRIRTRRRPQESSGLPQDTTSDQAPTVAGATTILSAGALRQRDPKLFSGSGDEDIEDWLESVERNIMKGIAEDAFQILVVKAPATVSEVIDICLNFSELRLQRLPAKRKPQPPAELASLTIAIEGSVDKWAELRCVIQEIVCDEVARQLGKPSTCPESFISPSITALIQDIVTVAIPCAVMPPAASPPLVPQSYAAPPQAQYPPAFGSGRLSDQYLSQDYAGPQPRQRQGRSPSPRRRSLSPLRPRTTSPIAEGNC</sequence>
<keyword evidence="2" id="KW-1185">Reference proteome</keyword>
<organism evidence="1 2">
    <name type="scientific">Ixodes persulcatus</name>
    <name type="common">Taiga tick</name>
    <dbReference type="NCBI Taxonomy" id="34615"/>
    <lineage>
        <taxon>Eukaryota</taxon>
        <taxon>Metazoa</taxon>
        <taxon>Ecdysozoa</taxon>
        <taxon>Arthropoda</taxon>
        <taxon>Chelicerata</taxon>
        <taxon>Arachnida</taxon>
        <taxon>Acari</taxon>
        <taxon>Parasitiformes</taxon>
        <taxon>Ixodida</taxon>
        <taxon>Ixodoidea</taxon>
        <taxon>Ixodidae</taxon>
        <taxon>Ixodinae</taxon>
        <taxon>Ixodes</taxon>
    </lineage>
</organism>
<dbReference type="EMBL" id="JABSTQ010010915">
    <property type="protein sequence ID" value="KAG0416828.1"/>
    <property type="molecule type" value="Genomic_DNA"/>
</dbReference>